<accession>A0A4U7BKX1</accession>
<protein>
    <submittedName>
        <fullName evidence="3">Uncharacterized protein</fullName>
    </submittedName>
</protein>
<gene>
    <name evidence="3" type="ORF">CQA69_04250</name>
</gene>
<keyword evidence="1" id="KW-0175">Coiled coil</keyword>
<comment type="caution">
    <text evidence="3">The sequence shown here is derived from an EMBL/GenBank/DDBJ whole genome shotgun (WGS) entry which is preliminary data.</text>
</comment>
<evidence type="ECO:0000256" key="2">
    <source>
        <dbReference type="SAM" id="Phobius"/>
    </source>
</evidence>
<keyword evidence="2" id="KW-1133">Transmembrane helix</keyword>
<dbReference type="Proteomes" id="UP000308838">
    <property type="component" value="Unassembled WGS sequence"/>
</dbReference>
<evidence type="ECO:0000313" key="3">
    <source>
        <dbReference type="EMBL" id="TKX31151.1"/>
    </source>
</evidence>
<keyword evidence="2" id="KW-0472">Membrane</keyword>
<name>A0A4U7BKX1_9BACT</name>
<sequence length="121" mass="14102">MISQDKDLTDSISDLSDDALKIASKIKKEILDHAKQRIKDLQETKQKIEDLEKDITEAKDIIQKNIEYKKHYDQIIKEQTLKINELQANLNKKNIFANTVSSIALILCIITMILNFWLIYL</sequence>
<proteinExistence type="predicted"/>
<dbReference type="EMBL" id="NXLZ01000005">
    <property type="protein sequence ID" value="TKX31151.1"/>
    <property type="molecule type" value="Genomic_DNA"/>
</dbReference>
<feature type="transmembrane region" description="Helical" evidence="2">
    <location>
        <begin position="95"/>
        <end position="120"/>
    </location>
</feature>
<dbReference type="AlphaFoldDB" id="A0A4U7BKX1"/>
<dbReference type="RefSeq" id="WP_137620565.1">
    <property type="nucleotide sequence ID" value="NZ_NXLZ01000005.1"/>
</dbReference>
<keyword evidence="2" id="KW-0812">Transmembrane</keyword>
<evidence type="ECO:0000256" key="1">
    <source>
        <dbReference type="SAM" id="Coils"/>
    </source>
</evidence>
<feature type="coiled-coil region" evidence="1">
    <location>
        <begin position="24"/>
        <end position="89"/>
    </location>
</feature>
<reference evidence="3 4" key="1">
    <citation type="submission" date="2018-05" db="EMBL/GenBank/DDBJ databases">
        <title>Novel Campyloabacter and Helicobacter Species and Strains.</title>
        <authorList>
            <person name="Mannion A.J."/>
            <person name="Shen Z."/>
            <person name="Fox J.G."/>
        </authorList>
    </citation>
    <scope>NUCLEOTIDE SEQUENCE [LARGE SCALE GENOMIC DNA]</scope>
    <source>
        <strain evidence="4">MIT17-664</strain>
    </source>
</reference>
<evidence type="ECO:0000313" key="4">
    <source>
        <dbReference type="Proteomes" id="UP000308838"/>
    </source>
</evidence>
<organism evidence="3 4">
    <name type="scientific">Campylobacter estrildidarum</name>
    <dbReference type="NCBI Taxonomy" id="2510189"/>
    <lineage>
        <taxon>Bacteria</taxon>
        <taxon>Pseudomonadati</taxon>
        <taxon>Campylobacterota</taxon>
        <taxon>Epsilonproteobacteria</taxon>
        <taxon>Campylobacterales</taxon>
        <taxon>Campylobacteraceae</taxon>
        <taxon>Campylobacter</taxon>
    </lineage>
</organism>
<keyword evidence="4" id="KW-1185">Reference proteome</keyword>